<feature type="domain" description="HAMP" evidence="13">
    <location>
        <begin position="161"/>
        <end position="214"/>
    </location>
</feature>
<evidence type="ECO:0000313" key="15">
    <source>
        <dbReference type="Proteomes" id="UP000732399"/>
    </source>
</evidence>
<dbReference type="SMART" id="SM00388">
    <property type="entry name" value="HisKA"/>
    <property type="match status" value="1"/>
</dbReference>
<accession>A0ABX1CQ74</accession>
<feature type="domain" description="Histidine kinase" evidence="12">
    <location>
        <begin position="222"/>
        <end position="433"/>
    </location>
</feature>
<comment type="caution">
    <text evidence="14">The sequence shown here is derived from an EMBL/GenBank/DDBJ whole genome shotgun (WGS) entry which is preliminary data.</text>
</comment>
<evidence type="ECO:0000256" key="1">
    <source>
        <dbReference type="ARBA" id="ARBA00000085"/>
    </source>
</evidence>
<gene>
    <name evidence="14" type="ORF">HBH26_07965</name>
</gene>
<dbReference type="Proteomes" id="UP000732399">
    <property type="component" value="Unassembled WGS sequence"/>
</dbReference>
<keyword evidence="9" id="KW-0902">Two-component regulatory system</keyword>
<dbReference type="Gene3D" id="3.30.565.10">
    <property type="entry name" value="Histidine kinase-like ATPase, C-terminal domain"/>
    <property type="match status" value="1"/>
</dbReference>
<dbReference type="SMART" id="SM00387">
    <property type="entry name" value="HATPase_c"/>
    <property type="match status" value="1"/>
</dbReference>
<dbReference type="InterPro" id="IPR004358">
    <property type="entry name" value="Sig_transdc_His_kin-like_C"/>
</dbReference>
<reference evidence="14 15" key="1">
    <citation type="submission" date="2020-03" db="EMBL/GenBank/DDBJ databases">
        <authorList>
            <person name="Wang L."/>
            <person name="He N."/>
            <person name="Li Y."/>
            <person name="Fang Y."/>
            <person name="Zhang F."/>
        </authorList>
    </citation>
    <scope>NUCLEOTIDE SEQUENCE [LARGE SCALE GENOMIC DNA]</scope>
    <source>
        <strain evidence="14 15">36D10-4-7</strain>
    </source>
</reference>
<evidence type="ECO:0000256" key="5">
    <source>
        <dbReference type="ARBA" id="ARBA00022679"/>
    </source>
</evidence>
<keyword evidence="10 11" id="KW-0472">Membrane</keyword>
<dbReference type="InterPro" id="IPR003594">
    <property type="entry name" value="HATPase_dom"/>
</dbReference>
<feature type="transmembrane region" description="Helical" evidence="11">
    <location>
        <begin position="136"/>
        <end position="160"/>
    </location>
</feature>
<keyword evidence="4" id="KW-0597">Phosphoprotein</keyword>
<dbReference type="SMART" id="SM00304">
    <property type="entry name" value="HAMP"/>
    <property type="match status" value="1"/>
</dbReference>
<dbReference type="InterPro" id="IPR003660">
    <property type="entry name" value="HAMP_dom"/>
</dbReference>
<dbReference type="PANTHER" id="PTHR45436">
    <property type="entry name" value="SENSOR HISTIDINE KINASE YKOH"/>
    <property type="match status" value="1"/>
</dbReference>
<evidence type="ECO:0000256" key="10">
    <source>
        <dbReference type="ARBA" id="ARBA00023136"/>
    </source>
</evidence>
<dbReference type="GO" id="GO:0016301">
    <property type="term" value="F:kinase activity"/>
    <property type="evidence" value="ECO:0007669"/>
    <property type="project" value="UniProtKB-KW"/>
</dbReference>
<evidence type="ECO:0000256" key="6">
    <source>
        <dbReference type="ARBA" id="ARBA00022692"/>
    </source>
</evidence>
<dbReference type="Gene3D" id="1.10.287.130">
    <property type="match status" value="1"/>
</dbReference>
<dbReference type="InterPro" id="IPR005467">
    <property type="entry name" value="His_kinase_dom"/>
</dbReference>
<keyword evidence="15" id="KW-1185">Reference proteome</keyword>
<dbReference type="CDD" id="cd00082">
    <property type="entry name" value="HisKA"/>
    <property type="match status" value="1"/>
</dbReference>
<dbReference type="SUPFAM" id="SSF158472">
    <property type="entry name" value="HAMP domain-like"/>
    <property type="match status" value="1"/>
</dbReference>
<dbReference type="InterPro" id="IPR036097">
    <property type="entry name" value="HisK_dim/P_sf"/>
</dbReference>
<dbReference type="PROSITE" id="PS50885">
    <property type="entry name" value="HAMP"/>
    <property type="match status" value="1"/>
</dbReference>
<evidence type="ECO:0000256" key="7">
    <source>
        <dbReference type="ARBA" id="ARBA00022777"/>
    </source>
</evidence>
<comment type="catalytic activity">
    <reaction evidence="1">
        <text>ATP + protein L-histidine = ADP + protein N-phospho-L-histidine.</text>
        <dbReference type="EC" id="2.7.13.3"/>
    </reaction>
</comment>
<keyword evidence="6 11" id="KW-0812">Transmembrane</keyword>
<dbReference type="InterPro" id="IPR050428">
    <property type="entry name" value="TCS_sensor_his_kinase"/>
</dbReference>
<dbReference type="PROSITE" id="PS50109">
    <property type="entry name" value="HIS_KIN"/>
    <property type="match status" value="1"/>
</dbReference>
<evidence type="ECO:0000313" key="14">
    <source>
        <dbReference type="EMBL" id="NJR78517.1"/>
    </source>
</evidence>
<dbReference type="InterPro" id="IPR036890">
    <property type="entry name" value="HATPase_C_sf"/>
</dbReference>
<name>A0ABX1CQ74_9SPHN</name>
<dbReference type="PRINTS" id="PR00344">
    <property type="entry name" value="BCTRLSENSOR"/>
</dbReference>
<dbReference type="SUPFAM" id="SSF47384">
    <property type="entry name" value="Homodimeric domain of signal transducing histidine kinase"/>
    <property type="match status" value="1"/>
</dbReference>
<keyword evidence="5" id="KW-0808">Transferase</keyword>
<feature type="transmembrane region" description="Helical" evidence="11">
    <location>
        <begin position="6"/>
        <end position="26"/>
    </location>
</feature>
<sequence length="433" mass="44868">MTSAGVLLSSIVLLGGLAVAIAYAAMSHALDRRIEAAAAGLHRAGETGGRAAMVAAIRAHDAGTASGVDLSLVAADGRLLAGSRALGASRPGWRDLSLHDPIEGTDPVRVLTLAAANGDRIAVAGNRRPLMMAQAAIGWLFLASIVMIALLCAVTGWLLARYLDRRLSPIAATAAAVRDGDLAQRVPVGPRGDEFDAAAAALNLMLDQVAALMANLRQVSGDLAHDLRTPLTRLRTRLEGVRDDAEARAAIPWAIAQIDDVVRLFEAILRIAEIDGVRRHHAETVELEALALDVVHAISPAFAEAGIDLRLRTDHDAVVAGDRAQIAAALVNLLENVLQHAGAGTSATVTVRDRGDAVVLRVADTGPGVPVAERERIFDRFVRLDRARATPGHGLGLSLVRSIAQGHGATLSAGSAGVGAAPGLAVTIVFPAA</sequence>
<evidence type="ECO:0000259" key="12">
    <source>
        <dbReference type="PROSITE" id="PS50109"/>
    </source>
</evidence>
<dbReference type="PANTHER" id="PTHR45436:SF8">
    <property type="entry name" value="HISTIDINE KINASE"/>
    <property type="match status" value="1"/>
</dbReference>
<evidence type="ECO:0000256" key="2">
    <source>
        <dbReference type="ARBA" id="ARBA00004370"/>
    </source>
</evidence>
<keyword evidence="8 11" id="KW-1133">Transmembrane helix</keyword>
<dbReference type="InterPro" id="IPR003661">
    <property type="entry name" value="HisK_dim/P_dom"/>
</dbReference>
<evidence type="ECO:0000259" key="13">
    <source>
        <dbReference type="PROSITE" id="PS50885"/>
    </source>
</evidence>
<evidence type="ECO:0000256" key="9">
    <source>
        <dbReference type="ARBA" id="ARBA00023012"/>
    </source>
</evidence>
<dbReference type="SUPFAM" id="SSF55874">
    <property type="entry name" value="ATPase domain of HSP90 chaperone/DNA topoisomerase II/histidine kinase"/>
    <property type="match status" value="1"/>
</dbReference>
<evidence type="ECO:0000256" key="4">
    <source>
        <dbReference type="ARBA" id="ARBA00022553"/>
    </source>
</evidence>
<dbReference type="Pfam" id="PF02518">
    <property type="entry name" value="HATPase_c"/>
    <property type="match status" value="1"/>
</dbReference>
<dbReference type="EMBL" id="JAAVJH010000004">
    <property type="protein sequence ID" value="NJR78517.1"/>
    <property type="molecule type" value="Genomic_DNA"/>
</dbReference>
<dbReference type="Pfam" id="PF00512">
    <property type="entry name" value="HisKA"/>
    <property type="match status" value="1"/>
</dbReference>
<keyword evidence="7 14" id="KW-0418">Kinase</keyword>
<evidence type="ECO:0000256" key="11">
    <source>
        <dbReference type="SAM" id="Phobius"/>
    </source>
</evidence>
<dbReference type="CDD" id="cd00075">
    <property type="entry name" value="HATPase"/>
    <property type="match status" value="1"/>
</dbReference>
<dbReference type="Pfam" id="PF00672">
    <property type="entry name" value="HAMP"/>
    <property type="match status" value="1"/>
</dbReference>
<evidence type="ECO:0000256" key="8">
    <source>
        <dbReference type="ARBA" id="ARBA00022989"/>
    </source>
</evidence>
<comment type="subcellular location">
    <subcellularLocation>
        <location evidence="2">Membrane</location>
    </subcellularLocation>
</comment>
<protein>
    <recommendedName>
        <fullName evidence="3">histidine kinase</fullName>
        <ecNumber evidence="3">2.7.13.3</ecNumber>
    </recommendedName>
</protein>
<dbReference type="EC" id="2.7.13.3" evidence="3"/>
<organism evidence="14 15">
    <name type="scientific">Sphingomonas corticis</name>
    <dbReference type="NCBI Taxonomy" id="2722791"/>
    <lineage>
        <taxon>Bacteria</taxon>
        <taxon>Pseudomonadati</taxon>
        <taxon>Pseudomonadota</taxon>
        <taxon>Alphaproteobacteria</taxon>
        <taxon>Sphingomonadales</taxon>
        <taxon>Sphingomonadaceae</taxon>
        <taxon>Sphingomonas</taxon>
    </lineage>
</organism>
<evidence type="ECO:0000256" key="3">
    <source>
        <dbReference type="ARBA" id="ARBA00012438"/>
    </source>
</evidence>
<proteinExistence type="predicted"/>